<evidence type="ECO:0000256" key="1">
    <source>
        <dbReference type="SAM" id="MobiDB-lite"/>
    </source>
</evidence>
<feature type="compositionally biased region" description="Basic and acidic residues" evidence="1">
    <location>
        <begin position="102"/>
        <end position="112"/>
    </location>
</feature>
<feature type="region of interest" description="Disordered" evidence="1">
    <location>
        <begin position="23"/>
        <end position="77"/>
    </location>
</feature>
<evidence type="ECO:0008006" key="4">
    <source>
        <dbReference type="Google" id="ProtNLM"/>
    </source>
</evidence>
<accession>A0ABD0J8J0</accession>
<reference evidence="2 3" key="1">
    <citation type="journal article" date="2023" name="Sci. Data">
        <title>Genome assembly of the Korean intertidal mud-creeper Batillaria attramentaria.</title>
        <authorList>
            <person name="Patra A.K."/>
            <person name="Ho P.T."/>
            <person name="Jun S."/>
            <person name="Lee S.J."/>
            <person name="Kim Y."/>
            <person name="Won Y.J."/>
        </authorList>
    </citation>
    <scope>NUCLEOTIDE SEQUENCE [LARGE SCALE GENOMIC DNA]</scope>
    <source>
        <strain evidence="2">Wonlab-2016</strain>
    </source>
</reference>
<feature type="region of interest" description="Disordered" evidence="1">
    <location>
        <begin position="100"/>
        <end position="170"/>
    </location>
</feature>
<dbReference type="EMBL" id="JACVVK020000567">
    <property type="protein sequence ID" value="KAK7465874.1"/>
    <property type="molecule type" value="Genomic_DNA"/>
</dbReference>
<dbReference type="AlphaFoldDB" id="A0ABD0J8J0"/>
<sequence length="334" mass="37602">MTMAAPVSQSQVFRRQRSSTDFQFLDDDPFFSSTGTGSSSDRPARANKQSKLTVIPPNEASKSCDAPKKKSRQGKRASYRLFFKPRLGEMFVVEYFHASRSKPRDQNQDGRARRNAAGTELGVSRDCLGSSMEISPAASGRGSSQKPHEVQTSEHRSGKNPGILNHRPPFDHRDVEIVSQAADERYNEQPFCSQCFCKECNGQSRENHSLFVSTEETNLIQGRHVNNPRAPDNAVRNSRFPYTDSCELINGTLNLQLHQPFSEVRHSYRRKRASDGVVPTAGENSKQFVCFCCSETVSVAFKMASCKGKNPTWRGGYICEDCLYCVKNHRDYKY</sequence>
<evidence type="ECO:0000313" key="2">
    <source>
        <dbReference type="EMBL" id="KAK7465874.1"/>
    </source>
</evidence>
<feature type="compositionally biased region" description="Low complexity" evidence="1">
    <location>
        <begin position="30"/>
        <end position="40"/>
    </location>
</feature>
<protein>
    <recommendedName>
        <fullName evidence="4">Stc1 domain-containing protein</fullName>
    </recommendedName>
</protein>
<name>A0ABD0J8J0_9CAEN</name>
<keyword evidence="3" id="KW-1185">Reference proteome</keyword>
<dbReference type="Proteomes" id="UP001519460">
    <property type="component" value="Unassembled WGS sequence"/>
</dbReference>
<proteinExistence type="predicted"/>
<feature type="compositionally biased region" description="Basic and acidic residues" evidence="1">
    <location>
        <begin position="146"/>
        <end position="157"/>
    </location>
</feature>
<gene>
    <name evidence="2" type="ORF">BaRGS_00037565</name>
</gene>
<organism evidence="2 3">
    <name type="scientific">Batillaria attramentaria</name>
    <dbReference type="NCBI Taxonomy" id="370345"/>
    <lineage>
        <taxon>Eukaryota</taxon>
        <taxon>Metazoa</taxon>
        <taxon>Spiralia</taxon>
        <taxon>Lophotrochozoa</taxon>
        <taxon>Mollusca</taxon>
        <taxon>Gastropoda</taxon>
        <taxon>Caenogastropoda</taxon>
        <taxon>Sorbeoconcha</taxon>
        <taxon>Cerithioidea</taxon>
        <taxon>Batillariidae</taxon>
        <taxon>Batillaria</taxon>
    </lineage>
</organism>
<evidence type="ECO:0000313" key="3">
    <source>
        <dbReference type="Proteomes" id="UP001519460"/>
    </source>
</evidence>
<comment type="caution">
    <text evidence="2">The sequence shown here is derived from an EMBL/GenBank/DDBJ whole genome shotgun (WGS) entry which is preliminary data.</text>
</comment>